<evidence type="ECO:0000259" key="1">
    <source>
        <dbReference type="Pfam" id="PF02541"/>
    </source>
</evidence>
<dbReference type="InterPro" id="IPR003695">
    <property type="entry name" value="Ppx_GppA_N"/>
</dbReference>
<evidence type="ECO:0000313" key="3">
    <source>
        <dbReference type="Proteomes" id="UP001056336"/>
    </source>
</evidence>
<dbReference type="PANTHER" id="PTHR30005">
    <property type="entry name" value="EXOPOLYPHOSPHATASE"/>
    <property type="match status" value="1"/>
</dbReference>
<protein>
    <submittedName>
        <fullName evidence="2">Ppx/GppA family phosphatase</fullName>
    </submittedName>
</protein>
<sequence length="328" mass="33859">MNERGSFGGRDADSAAGEGDRSVRVAGIDCGTNSIRLLIADGNGPALTDVHREMRVVRLGEGVDRTGRLSDAALERTRAALVDYVALIEAQGVSRVRMVATSASRDAANADEFRSMVQAILGVEPEVISGVEEAALSFTGAVAGLPGVVGEGLLVADIGGGSTELVLGSPARGIVSASFSMDVGCVRMTERHLHDDPPTPAQIAATTSDLETAFALAAQEVPVREAVSFVGVAGTVTTIAAIALGLPAYDPRAIHGSVISFRDVSAVTQRLLSMTRAERAALPVMHPGRVDVIGAGALILRCLMEFVGAAEVIVSEHDILDGIALSLL</sequence>
<proteinExistence type="predicted"/>
<dbReference type="Proteomes" id="UP001056336">
    <property type="component" value="Chromosome"/>
</dbReference>
<dbReference type="Gene3D" id="3.30.420.150">
    <property type="entry name" value="Exopolyphosphatase. Domain 2"/>
    <property type="match status" value="1"/>
</dbReference>
<keyword evidence="3" id="KW-1185">Reference proteome</keyword>
<dbReference type="Gene3D" id="3.30.420.40">
    <property type="match status" value="1"/>
</dbReference>
<reference evidence="2" key="2">
    <citation type="submission" date="2022-05" db="EMBL/GenBank/DDBJ databases">
        <authorList>
            <person name="Kim J.-S."/>
            <person name="Lee K."/>
            <person name="Suh M."/>
            <person name="Eom M."/>
            <person name="Kim J.-S."/>
            <person name="Kim D.-S."/>
            <person name="Ko S.-H."/>
            <person name="Shin Y."/>
            <person name="Lee J.-S."/>
        </authorList>
    </citation>
    <scope>NUCLEOTIDE SEQUENCE</scope>
    <source>
        <strain evidence="2">N237</strain>
    </source>
</reference>
<accession>A0ABY4R0U5</accession>
<reference evidence="2" key="1">
    <citation type="journal article" date="2018" name="Int. J. Syst. Evol. Microbiol.">
        <title>Jatrophihabitans telluris sp. nov., isolated from sediment soil of lava forest wetlands and the emended description of the genus Jatrophihabitans.</title>
        <authorList>
            <person name="Lee K.C."/>
            <person name="Suh M.K."/>
            <person name="Eom M.K."/>
            <person name="Kim K.K."/>
            <person name="Kim J.S."/>
            <person name="Kim D.S."/>
            <person name="Ko S.H."/>
            <person name="Shin Y.K."/>
            <person name="Lee J.S."/>
        </authorList>
    </citation>
    <scope>NUCLEOTIDE SEQUENCE</scope>
    <source>
        <strain evidence="2">N237</strain>
    </source>
</reference>
<dbReference type="EMBL" id="CP097332">
    <property type="protein sequence ID" value="UQX89384.1"/>
    <property type="molecule type" value="Genomic_DNA"/>
</dbReference>
<dbReference type="Pfam" id="PF02541">
    <property type="entry name" value="Ppx-GppA"/>
    <property type="match status" value="1"/>
</dbReference>
<evidence type="ECO:0000313" key="2">
    <source>
        <dbReference type="EMBL" id="UQX89384.1"/>
    </source>
</evidence>
<dbReference type="CDD" id="cd24119">
    <property type="entry name" value="ASKHA_NBD_MtPPX2-like"/>
    <property type="match status" value="1"/>
</dbReference>
<dbReference type="PANTHER" id="PTHR30005:SF13">
    <property type="entry name" value="EXOPOLYPHOSPHATASE 2"/>
    <property type="match status" value="1"/>
</dbReference>
<dbReference type="RefSeq" id="WP_249773280.1">
    <property type="nucleotide sequence ID" value="NZ_CP097332.1"/>
</dbReference>
<dbReference type="SUPFAM" id="SSF53067">
    <property type="entry name" value="Actin-like ATPase domain"/>
    <property type="match status" value="2"/>
</dbReference>
<feature type="domain" description="Ppx/GppA phosphatase N-terminal" evidence="1">
    <location>
        <begin position="42"/>
        <end position="327"/>
    </location>
</feature>
<organism evidence="2 3">
    <name type="scientific">Jatrophihabitans telluris</name>
    <dbReference type="NCBI Taxonomy" id="2038343"/>
    <lineage>
        <taxon>Bacteria</taxon>
        <taxon>Bacillati</taxon>
        <taxon>Actinomycetota</taxon>
        <taxon>Actinomycetes</taxon>
        <taxon>Jatrophihabitantales</taxon>
        <taxon>Jatrophihabitantaceae</taxon>
        <taxon>Jatrophihabitans</taxon>
    </lineage>
</organism>
<name>A0ABY4R0U5_9ACTN</name>
<dbReference type="InterPro" id="IPR043129">
    <property type="entry name" value="ATPase_NBD"/>
</dbReference>
<dbReference type="InterPro" id="IPR050273">
    <property type="entry name" value="GppA/Ppx_hydrolase"/>
</dbReference>
<gene>
    <name evidence="2" type="ORF">M6D93_05105</name>
</gene>